<proteinExistence type="predicted"/>
<evidence type="ECO:0000313" key="1">
    <source>
        <dbReference type="EMBL" id="GAE34593.1"/>
    </source>
</evidence>
<organism evidence="1 2">
    <name type="scientific">Halalkalibacter akibai (strain ATCC 43226 / DSM 21942 / CIP 109018 / JCM 9157 / 1139)</name>
    <name type="common">Bacillus akibai</name>
    <dbReference type="NCBI Taxonomy" id="1236973"/>
    <lineage>
        <taxon>Bacteria</taxon>
        <taxon>Bacillati</taxon>
        <taxon>Bacillota</taxon>
        <taxon>Bacilli</taxon>
        <taxon>Bacillales</taxon>
        <taxon>Bacillaceae</taxon>
        <taxon>Halalkalibacter</taxon>
    </lineage>
</organism>
<dbReference type="Proteomes" id="UP000018896">
    <property type="component" value="Unassembled WGS sequence"/>
</dbReference>
<dbReference type="EMBL" id="BAUV01000009">
    <property type="protein sequence ID" value="GAE34593.1"/>
    <property type="molecule type" value="Genomic_DNA"/>
</dbReference>
<dbReference type="eggNOG" id="ENOG50332IZ">
    <property type="taxonomic scope" value="Bacteria"/>
</dbReference>
<dbReference type="Pfam" id="PF14084">
    <property type="entry name" value="DUF4264"/>
    <property type="match status" value="1"/>
</dbReference>
<dbReference type="STRING" id="1236973.JCM9157_1662"/>
<comment type="caution">
    <text evidence="1">The sequence shown here is derived from an EMBL/GenBank/DDBJ whole genome shotgun (WGS) entry which is preliminary data.</text>
</comment>
<dbReference type="AlphaFoldDB" id="W4QSJ1"/>
<accession>W4QSJ1</accession>
<evidence type="ECO:0008006" key="3">
    <source>
        <dbReference type="Google" id="ProtNLM"/>
    </source>
</evidence>
<dbReference type="InterPro" id="IPR012190">
    <property type="entry name" value="UCP036698"/>
</dbReference>
<sequence length="56" mass="6579">MEQKMIVLSTHHISKAPDLYKIVDSLNRTLKQKDLTFGLSIDKQDQEKMVFTIYHT</sequence>
<name>W4QSJ1_HALA3</name>
<protein>
    <recommendedName>
        <fullName evidence="3">DUF4264 domain-containing protein</fullName>
    </recommendedName>
</protein>
<keyword evidence="2" id="KW-1185">Reference proteome</keyword>
<dbReference type="PIRSF" id="PIRSF036698">
    <property type="entry name" value="UCP036698"/>
    <property type="match status" value="1"/>
</dbReference>
<reference evidence="1 2" key="1">
    <citation type="journal article" date="2014" name="Genome Announc.">
        <title>Draft Genome Sequences of Three Alkaliphilic Bacillus Strains, Bacillus wakoensis JCM 9140T, Bacillus akibai JCM 9157T, and Bacillus hemicellulosilyticus JCM 9152T.</title>
        <authorList>
            <person name="Yuki M."/>
            <person name="Oshima K."/>
            <person name="Suda W."/>
            <person name="Oshida Y."/>
            <person name="Kitamura K."/>
            <person name="Iida T."/>
            <person name="Hattori M."/>
            <person name="Ohkuma M."/>
        </authorList>
    </citation>
    <scope>NUCLEOTIDE SEQUENCE [LARGE SCALE GENOMIC DNA]</scope>
    <source>
        <strain evidence="1 2">JCM 9157</strain>
    </source>
</reference>
<dbReference type="RefSeq" id="WP_081734100.1">
    <property type="nucleotide sequence ID" value="NZ_BAUV01000009.1"/>
</dbReference>
<evidence type="ECO:0000313" key="2">
    <source>
        <dbReference type="Proteomes" id="UP000018896"/>
    </source>
</evidence>
<gene>
    <name evidence="1" type="ORF">JCM9157_1662</name>
</gene>
<dbReference type="OrthoDB" id="2382360at2"/>